<proteinExistence type="predicted"/>
<dbReference type="InterPro" id="IPR029058">
    <property type="entry name" value="AB_hydrolase_fold"/>
</dbReference>
<keyword evidence="4" id="KW-0732">Signal</keyword>
<gene>
    <name evidence="6" type="ORF">JHE00_04520</name>
</gene>
<dbReference type="PANTHER" id="PTHR10272:SF0">
    <property type="entry name" value="PLATELET-ACTIVATING FACTOR ACETYLHYDROLASE"/>
    <property type="match status" value="1"/>
</dbReference>
<evidence type="ECO:0000256" key="3">
    <source>
        <dbReference type="ARBA" id="ARBA00023098"/>
    </source>
</evidence>
<protein>
    <submittedName>
        <fullName evidence="6">Alpha/beta hydrolase</fullName>
    </submittedName>
</protein>
<evidence type="ECO:0000256" key="2">
    <source>
        <dbReference type="ARBA" id="ARBA00022963"/>
    </source>
</evidence>
<keyword evidence="3" id="KW-0443">Lipid metabolism</keyword>
<feature type="chain" id="PRO_5037367374" evidence="4">
    <location>
        <begin position="23"/>
        <end position="345"/>
    </location>
</feature>
<dbReference type="Proteomes" id="UP000635245">
    <property type="component" value="Unassembled WGS sequence"/>
</dbReference>
<keyword evidence="7" id="KW-1185">Reference proteome</keyword>
<comment type="caution">
    <text evidence="6">The sequence shown here is derived from an EMBL/GenBank/DDBJ whole genome shotgun (WGS) entry which is preliminary data.</text>
</comment>
<evidence type="ECO:0000313" key="7">
    <source>
        <dbReference type="Proteomes" id="UP000635245"/>
    </source>
</evidence>
<dbReference type="AlphaFoldDB" id="A0A934V1N5"/>
<keyword evidence="1 6" id="KW-0378">Hydrolase</keyword>
<accession>A0A934V1N5</accession>
<dbReference type="GO" id="GO:0016042">
    <property type="term" value="P:lipid catabolic process"/>
    <property type="evidence" value="ECO:0007669"/>
    <property type="project" value="UniProtKB-KW"/>
</dbReference>
<reference evidence="6" key="1">
    <citation type="submission" date="2020-12" db="EMBL/GenBank/DDBJ databases">
        <title>Prauserella sp. ASG 168, a novel actinomycete isolated from cave rock.</title>
        <authorList>
            <person name="Suriyachadkun C."/>
        </authorList>
    </citation>
    <scope>NUCLEOTIDE SEQUENCE</scope>
    <source>
        <strain evidence="6">ASG 168</strain>
    </source>
</reference>
<dbReference type="InterPro" id="IPR022742">
    <property type="entry name" value="Hydrolase_4"/>
</dbReference>
<evidence type="ECO:0000259" key="5">
    <source>
        <dbReference type="Pfam" id="PF12146"/>
    </source>
</evidence>
<feature type="domain" description="Serine aminopeptidase S33" evidence="5">
    <location>
        <begin position="120"/>
        <end position="249"/>
    </location>
</feature>
<sequence>MRILAVVAAVVLALVAPASASAHTSVALPGPGGSYPIGQRTLHLTDPDRADPWQPERRRELMATVWYPASPTGQSADYVTQAESAAMVSGLGLDLPADALQHIGTHADRNAPPLPAGGQGRALVVLSPGAGNHRATLTTLAENLASRGMVVAAIDHAYEAADVEFPGGRVLPCLACEAQGQPWPDAVANRADDVSLVVDHLLAQGSPRIDRTRIGMAGHSAGGAATAEAMAADPRIAAGVSLDGPLYREVAVDRPFALLSSPVGEREFGDGWDAAWPALTGWKQRRHLPETGHSSATDNGYLIDALGQRDTVPPDAWDRLYGTQDPAEALGFFRDYLAGFFRATL</sequence>
<feature type="signal peptide" evidence="4">
    <location>
        <begin position="1"/>
        <end position="22"/>
    </location>
</feature>
<organism evidence="6 7">
    <name type="scientific">Prauserella cavernicola</name>
    <dbReference type="NCBI Taxonomy" id="2800127"/>
    <lineage>
        <taxon>Bacteria</taxon>
        <taxon>Bacillati</taxon>
        <taxon>Actinomycetota</taxon>
        <taxon>Actinomycetes</taxon>
        <taxon>Pseudonocardiales</taxon>
        <taxon>Pseudonocardiaceae</taxon>
        <taxon>Prauserella</taxon>
    </lineage>
</organism>
<dbReference type="Pfam" id="PF12146">
    <property type="entry name" value="Hydrolase_4"/>
    <property type="match status" value="1"/>
</dbReference>
<keyword evidence="2" id="KW-0442">Lipid degradation</keyword>
<evidence type="ECO:0000256" key="1">
    <source>
        <dbReference type="ARBA" id="ARBA00022801"/>
    </source>
</evidence>
<dbReference type="SUPFAM" id="SSF53474">
    <property type="entry name" value="alpha/beta-Hydrolases"/>
    <property type="match status" value="1"/>
</dbReference>
<dbReference type="RefSeq" id="WP_200315008.1">
    <property type="nucleotide sequence ID" value="NZ_JAENJH010000001.1"/>
</dbReference>
<dbReference type="GO" id="GO:0003847">
    <property type="term" value="F:1-alkyl-2-acetylglycerophosphocholine esterase activity"/>
    <property type="evidence" value="ECO:0007669"/>
    <property type="project" value="TreeGrafter"/>
</dbReference>
<dbReference type="PANTHER" id="PTHR10272">
    <property type="entry name" value="PLATELET-ACTIVATING FACTOR ACETYLHYDROLASE"/>
    <property type="match status" value="1"/>
</dbReference>
<evidence type="ECO:0000313" key="6">
    <source>
        <dbReference type="EMBL" id="MBK1783581.1"/>
    </source>
</evidence>
<name>A0A934V1N5_9PSEU</name>
<dbReference type="EMBL" id="JAENJH010000001">
    <property type="protein sequence ID" value="MBK1783581.1"/>
    <property type="molecule type" value="Genomic_DNA"/>
</dbReference>
<dbReference type="Gene3D" id="3.40.50.1820">
    <property type="entry name" value="alpha/beta hydrolase"/>
    <property type="match status" value="1"/>
</dbReference>
<evidence type="ECO:0000256" key="4">
    <source>
        <dbReference type="SAM" id="SignalP"/>
    </source>
</evidence>